<dbReference type="InterPro" id="IPR004532">
    <property type="entry name" value="Phe-tRNA-ligase_IIc_bsu_bact"/>
</dbReference>
<keyword evidence="5 16" id="KW-0820">tRNA-binding</keyword>
<dbReference type="HAMAP" id="MF_00283">
    <property type="entry name" value="Phe_tRNA_synth_beta1"/>
    <property type="match status" value="1"/>
</dbReference>
<dbReference type="InterPro" id="IPR005121">
    <property type="entry name" value="Fdx_antiC-bd"/>
</dbReference>
<keyword evidence="12 15" id="KW-0648">Protein biosynthesis</keyword>
<dbReference type="GO" id="GO:0004826">
    <property type="term" value="F:phenylalanine-tRNA ligase activity"/>
    <property type="evidence" value="ECO:0007669"/>
    <property type="project" value="UniProtKB-UniRule"/>
</dbReference>
<dbReference type="RefSeq" id="WP_076835786.1">
    <property type="nucleotide sequence ID" value="NZ_CP019434.1"/>
</dbReference>
<dbReference type="SUPFAM" id="SSF46955">
    <property type="entry name" value="Putative DNA-binding domain"/>
    <property type="match status" value="1"/>
</dbReference>
<dbReference type="Proteomes" id="UP000243807">
    <property type="component" value="Chromosome"/>
</dbReference>
<dbReference type="Gene3D" id="3.30.56.10">
    <property type="match status" value="2"/>
</dbReference>
<comment type="similarity">
    <text evidence="2 15">Belongs to the phenylalanyl-tRNA synthetase beta subunit family. Type 1 subfamily.</text>
</comment>
<dbReference type="SMART" id="SM00896">
    <property type="entry name" value="FDX-ACB"/>
    <property type="match status" value="1"/>
</dbReference>
<dbReference type="Pfam" id="PF01588">
    <property type="entry name" value="tRNA_bind"/>
    <property type="match status" value="1"/>
</dbReference>
<proteinExistence type="inferred from homology"/>
<dbReference type="GO" id="GO:0009328">
    <property type="term" value="C:phenylalanine-tRNA ligase complex"/>
    <property type="evidence" value="ECO:0007669"/>
    <property type="project" value="TreeGrafter"/>
</dbReference>
<evidence type="ECO:0000259" key="19">
    <source>
        <dbReference type="PROSITE" id="PS51483"/>
    </source>
</evidence>
<dbReference type="InterPro" id="IPR005147">
    <property type="entry name" value="tRNA_synthase_B5-dom"/>
</dbReference>
<dbReference type="KEGG" id="afy:BW247_03545"/>
<dbReference type="PROSITE" id="PS50886">
    <property type="entry name" value="TRBD"/>
    <property type="match status" value="1"/>
</dbReference>
<dbReference type="FunFam" id="2.40.50.140:FF:000045">
    <property type="entry name" value="Phenylalanine--tRNA ligase beta subunit"/>
    <property type="match status" value="1"/>
</dbReference>
<dbReference type="PROSITE" id="PS51483">
    <property type="entry name" value="B5"/>
    <property type="match status" value="1"/>
</dbReference>
<keyword evidence="11 16" id="KW-0694">RNA-binding</keyword>
<dbReference type="SUPFAM" id="SSF50249">
    <property type="entry name" value="Nucleic acid-binding proteins"/>
    <property type="match status" value="1"/>
</dbReference>
<evidence type="ECO:0000313" key="21">
    <source>
        <dbReference type="Proteomes" id="UP000243807"/>
    </source>
</evidence>
<evidence type="ECO:0000256" key="4">
    <source>
        <dbReference type="ARBA" id="ARBA00022490"/>
    </source>
</evidence>
<dbReference type="Pfam" id="PF17759">
    <property type="entry name" value="tRNA_synthFbeta"/>
    <property type="match status" value="1"/>
</dbReference>
<dbReference type="InterPro" id="IPR002547">
    <property type="entry name" value="tRNA-bd_dom"/>
</dbReference>
<dbReference type="GO" id="GO:0000049">
    <property type="term" value="F:tRNA binding"/>
    <property type="evidence" value="ECO:0007669"/>
    <property type="project" value="UniProtKB-UniRule"/>
</dbReference>
<dbReference type="Gene3D" id="3.30.70.380">
    <property type="entry name" value="Ferrodoxin-fold anticodon-binding domain"/>
    <property type="match status" value="1"/>
</dbReference>
<dbReference type="InterPro" id="IPR012340">
    <property type="entry name" value="NA-bd_OB-fold"/>
</dbReference>
<evidence type="ECO:0000256" key="12">
    <source>
        <dbReference type="ARBA" id="ARBA00022917"/>
    </source>
</evidence>
<dbReference type="PANTHER" id="PTHR10947:SF0">
    <property type="entry name" value="PHENYLALANINE--TRNA LIGASE BETA SUBUNIT"/>
    <property type="match status" value="1"/>
</dbReference>
<evidence type="ECO:0000256" key="5">
    <source>
        <dbReference type="ARBA" id="ARBA00022555"/>
    </source>
</evidence>
<comment type="catalytic activity">
    <reaction evidence="14 15">
        <text>tRNA(Phe) + L-phenylalanine + ATP = L-phenylalanyl-tRNA(Phe) + AMP + diphosphate + H(+)</text>
        <dbReference type="Rhea" id="RHEA:19413"/>
        <dbReference type="Rhea" id="RHEA-COMP:9668"/>
        <dbReference type="Rhea" id="RHEA-COMP:9699"/>
        <dbReference type="ChEBI" id="CHEBI:15378"/>
        <dbReference type="ChEBI" id="CHEBI:30616"/>
        <dbReference type="ChEBI" id="CHEBI:33019"/>
        <dbReference type="ChEBI" id="CHEBI:58095"/>
        <dbReference type="ChEBI" id="CHEBI:78442"/>
        <dbReference type="ChEBI" id="CHEBI:78531"/>
        <dbReference type="ChEBI" id="CHEBI:456215"/>
        <dbReference type="EC" id="6.1.1.20"/>
    </reaction>
</comment>
<dbReference type="GO" id="GO:0005524">
    <property type="term" value="F:ATP binding"/>
    <property type="evidence" value="ECO:0007669"/>
    <property type="project" value="UniProtKB-UniRule"/>
</dbReference>
<feature type="domain" description="TRNA-binding" evidence="17">
    <location>
        <begin position="40"/>
        <end position="149"/>
    </location>
</feature>
<dbReference type="InterPro" id="IPR005146">
    <property type="entry name" value="B3/B4_tRNA-bd"/>
</dbReference>
<dbReference type="NCBIfam" id="TIGR00472">
    <property type="entry name" value="pheT_bact"/>
    <property type="match status" value="1"/>
</dbReference>
<dbReference type="OrthoDB" id="9805455at2"/>
<dbReference type="SUPFAM" id="SSF55681">
    <property type="entry name" value="Class II aaRS and biotin synthetases"/>
    <property type="match status" value="1"/>
</dbReference>
<dbReference type="PANTHER" id="PTHR10947">
    <property type="entry name" value="PHENYLALANYL-TRNA SYNTHETASE BETA CHAIN AND LEUCINE-RICH REPEAT-CONTAINING PROTEIN 47"/>
    <property type="match status" value="1"/>
</dbReference>
<dbReference type="Gene3D" id="2.40.50.140">
    <property type="entry name" value="Nucleic acid-binding proteins"/>
    <property type="match status" value="1"/>
</dbReference>
<dbReference type="CDD" id="cd00769">
    <property type="entry name" value="PheRS_beta_core"/>
    <property type="match status" value="1"/>
</dbReference>
<dbReference type="InterPro" id="IPR036690">
    <property type="entry name" value="Fdx_antiC-bd_sf"/>
</dbReference>
<dbReference type="FunFam" id="3.30.930.10:FF:000022">
    <property type="entry name" value="Phenylalanine--tRNA ligase beta subunit"/>
    <property type="match status" value="1"/>
</dbReference>
<dbReference type="CDD" id="cd02796">
    <property type="entry name" value="tRNA_bind_bactPheRS"/>
    <property type="match status" value="1"/>
</dbReference>
<accession>A0A1P8UEJ4</accession>
<dbReference type="Pfam" id="PF03484">
    <property type="entry name" value="B5"/>
    <property type="match status" value="1"/>
</dbReference>
<keyword evidence="10 15" id="KW-0460">Magnesium</keyword>
<dbReference type="AlphaFoldDB" id="A0A1P8UEJ4"/>
<evidence type="ECO:0000256" key="7">
    <source>
        <dbReference type="ARBA" id="ARBA00022723"/>
    </source>
</evidence>
<dbReference type="InterPro" id="IPR045060">
    <property type="entry name" value="Phe-tRNA-ligase_IIc_bsu"/>
</dbReference>
<evidence type="ECO:0000256" key="1">
    <source>
        <dbReference type="ARBA" id="ARBA00004496"/>
    </source>
</evidence>
<dbReference type="SMART" id="SM00873">
    <property type="entry name" value="B3_4"/>
    <property type="match status" value="1"/>
</dbReference>
<feature type="domain" description="B5" evidence="19">
    <location>
        <begin position="402"/>
        <end position="477"/>
    </location>
</feature>
<keyword evidence="4 15" id="KW-0963">Cytoplasm</keyword>
<evidence type="ECO:0000256" key="3">
    <source>
        <dbReference type="ARBA" id="ARBA00011209"/>
    </source>
</evidence>
<evidence type="ECO:0000256" key="8">
    <source>
        <dbReference type="ARBA" id="ARBA00022741"/>
    </source>
</evidence>
<gene>
    <name evidence="15" type="primary">pheT</name>
    <name evidence="20" type="ORF">BW247_03545</name>
</gene>
<feature type="binding site" evidence="15">
    <location>
        <position position="465"/>
    </location>
    <ligand>
        <name>Mg(2+)</name>
        <dbReference type="ChEBI" id="CHEBI:18420"/>
        <note>shared with alpha subunit</note>
    </ligand>
</feature>
<feature type="binding site" evidence="15">
    <location>
        <position position="455"/>
    </location>
    <ligand>
        <name>Mg(2+)</name>
        <dbReference type="ChEBI" id="CHEBI:18420"/>
        <note>shared with alpha subunit</note>
    </ligand>
</feature>
<evidence type="ECO:0000259" key="17">
    <source>
        <dbReference type="PROSITE" id="PS50886"/>
    </source>
</evidence>
<keyword evidence="8 15" id="KW-0547">Nucleotide-binding</keyword>
<keyword evidence="21" id="KW-1185">Reference proteome</keyword>
<dbReference type="InterPro" id="IPR041616">
    <property type="entry name" value="PheRS_beta_core"/>
</dbReference>
<comment type="subunit">
    <text evidence="3 15">Tetramer of two alpha and two beta subunits.</text>
</comment>
<name>A0A1P8UEJ4_9GAMM</name>
<evidence type="ECO:0000256" key="9">
    <source>
        <dbReference type="ARBA" id="ARBA00022840"/>
    </source>
</evidence>
<feature type="binding site" evidence="15">
    <location>
        <position position="464"/>
    </location>
    <ligand>
        <name>Mg(2+)</name>
        <dbReference type="ChEBI" id="CHEBI:18420"/>
        <note>shared with alpha subunit</note>
    </ligand>
</feature>
<dbReference type="FunFam" id="3.30.70.380:FF:000001">
    <property type="entry name" value="Phenylalanine--tRNA ligase beta subunit"/>
    <property type="match status" value="1"/>
</dbReference>
<evidence type="ECO:0000259" key="18">
    <source>
        <dbReference type="PROSITE" id="PS51447"/>
    </source>
</evidence>
<protein>
    <recommendedName>
        <fullName evidence="15">Phenylalanine--tRNA ligase beta subunit</fullName>
        <ecNumber evidence="15">6.1.1.20</ecNumber>
    </recommendedName>
    <alternativeName>
        <fullName evidence="15">Phenylalanyl-tRNA synthetase beta subunit</fullName>
        <shortName evidence="15">PheRS</shortName>
    </alternativeName>
</protein>
<keyword evidence="13 15" id="KW-0030">Aminoacyl-tRNA synthetase</keyword>
<evidence type="ECO:0000256" key="11">
    <source>
        <dbReference type="ARBA" id="ARBA00022884"/>
    </source>
</evidence>
<dbReference type="Gene3D" id="3.50.40.10">
    <property type="entry name" value="Phenylalanyl-trna Synthetase, Chain B, domain 3"/>
    <property type="match status" value="1"/>
</dbReference>
<evidence type="ECO:0000256" key="2">
    <source>
        <dbReference type="ARBA" id="ARBA00008653"/>
    </source>
</evidence>
<dbReference type="NCBIfam" id="NF045760">
    <property type="entry name" value="YtpR"/>
    <property type="match status" value="1"/>
</dbReference>
<keyword evidence="9 15" id="KW-0067">ATP-binding</keyword>
<dbReference type="InterPro" id="IPR009061">
    <property type="entry name" value="DNA-bd_dom_put_sf"/>
</dbReference>
<organism evidence="20 21">
    <name type="scientific">Acidihalobacter ferrooxydans</name>
    <dbReference type="NCBI Taxonomy" id="1765967"/>
    <lineage>
        <taxon>Bacteria</taxon>
        <taxon>Pseudomonadati</taxon>
        <taxon>Pseudomonadota</taxon>
        <taxon>Gammaproteobacteria</taxon>
        <taxon>Chromatiales</taxon>
        <taxon>Ectothiorhodospiraceae</taxon>
        <taxon>Acidihalobacter</taxon>
    </lineage>
</organism>
<comment type="subcellular location">
    <subcellularLocation>
        <location evidence="1 15">Cytoplasm</location>
    </subcellularLocation>
</comment>
<dbReference type="Pfam" id="PF03483">
    <property type="entry name" value="B3_4"/>
    <property type="match status" value="1"/>
</dbReference>
<dbReference type="SMART" id="SM00874">
    <property type="entry name" value="B5"/>
    <property type="match status" value="1"/>
</dbReference>
<feature type="domain" description="FDX-ACB" evidence="18">
    <location>
        <begin position="697"/>
        <end position="790"/>
    </location>
</feature>
<feature type="binding site" evidence="15">
    <location>
        <position position="461"/>
    </location>
    <ligand>
        <name>Mg(2+)</name>
        <dbReference type="ChEBI" id="CHEBI:18420"/>
        <note>shared with alpha subunit</note>
    </ligand>
</feature>
<dbReference type="STRING" id="1765967.BW247_03545"/>
<evidence type="ECO:0000256" key="10">
    <source>
        <dbReference type="ARBA" id="ARBA00022842"/>
    </source>
</evidence>
<dbReference type="SUPFAM" id="SSF56037">
    <property type="entry name" value="PheT/TilS domain"/>
    <property type="match status" value="1"/>
</dbReference>
<keyword evidence="7 15" id="KW-0479">Metal-binding</keyword>
<dbReference type="Gene3D" id="3.30.930.10">
    <property type="entry name" value="Bira Bifunctional Protein, Domain 2"/>
    <property type="match status" value="1"/>
</dbReference>
<dbReference type="PROSITE" id="PS51447">
    <property type="entry name" value="FDX_ACB"/>
    <property type="match status" value="1"/>
</dbReference>
<dbReference type="Pfam" id="PF03147">
    <property type="entry name" value="FDX-ACB"/>
    <property type="match status" value="1"/>
</dbReference>
<evidence type="ECO:0000256" key="6">
    <source>
        <dbReference type="ARBA" id="ARBA00022598"/>
    </source>
</evidence>
<evidence type="ECO:0000256" key="15">
    <source>
        <dbReference type="HAMAP-Rule" id="MF_00283"/>
    </source>
</evidence>
<dbReference type="InterPro" id="IPR033714">
    <property type="entry name" value="tRNA_bind_bactPheRS"/>
</dbReference>
<dbReference type="SUPFAM" id="SSF54991">
    <property type="entry name" value="Anticodon-binding domain of PheRS"/>
    <property type="match status" value="1"/>
</dbReference>
<dbReference type="InterPro" id="IPR020825">
    <property type="entry name" value="Phe-tRNA_synthase-like_B3/B4"/>
</dbReference>
<sequence>MRISRSWLAEWLPELELDAQALGDRLTMAGLELDALETAAPPCTGVVVGRVLSVEQHPDADRLRVCRVDDGSDRPQQVVCGAPNVFAGMLAPYARLGAVLPGGLKIKKAKLRGMESYGMLCSEAELGLAESSDGLMQLPEEAPIGQDIREYLGLDDAVLELDLTPNRADCLSMLGVARESALLTGSKLVSREIDAVQPQCDEIFPVVVDAVDACPRYAGRVVRGVRAGARAPLWMRERLRRAGVRSISAPVDVTNYVMLELGQPMHAFDLAKLSEGIRVRVAEDGERLVLIDGQEVTVSGGTLLITDASGPLAIAGIMGGAASAVSDATTDLFLESAYFDPQTISGRARTLGLHTDSSHRYERGVDPSLQLTALERATELLTQIAGGHPGPITEVCANARMPRREAVLLRRERIAHLLGLAFEDAQVSTILSGLGCAVEAVEIGWRVVPPAHRFDLSIEADLIEELARVRGYETIPERRVAVRSAIERRSEAQLATSRLRETLRVLEYQEAITYSFISADSARLFAPQAVPIELANPLSAELAVMRPSLWPGLIAALNHNRKRQSPRGRLFETGLSFLHAADELLQQRMLAGAAYGNAYPEQWGLQGRALDFFDIKGDVEAVLKRAGVQADFVAHEHPALHPGQSARVIVDDKPVGWIGMLHPELEGRLGLGCAVGLFELELAAITRGRVPVFEPVSRFPALRRDLALIVADDVQAGEVMRAMRALEIPEMQDVHLFDVYVGKGVDEGYKSLAFGLIFQGFSSSLTDREVEAILSRIMDELDRRFGARPRG</sequence>
<dbReference type="FunFam" id="3.50.40.10:FF:000001">
    <property type="entry name" value="Phenylalanine--tRNA ligase beta subunit"/>
    <property type="match status" value="1"/>
</dbReference>
<comment type="cofactor">
    <cofactor evidence="15">
        <name>Mg(2+)</name>
        <dbReference type="ChEBI" id="CHEBI:18420"/>
    </cofactor>
    <text evidence="15">Binds 2 magnesium ions per tetramer.</text>
</comment>
<evidence type="ECO:0000256" key="13">
    <source>
        <dbReference type="ARBA" id="ARBA00023146"/>
    </source>
</evidence>
<dbReference type="InterPro" id="IPR045864">
    <property type="entry name" value="aa-tRNA-synth_II/BPL/LPL"/>
</dbReference>
<keyword evidence="6 15" id="KW-0436">Ligase</keyword>
<dbReference type="EC" id="6.1.1.20" evidence="15"/>
<dbReference type="EMBL" id="CP019434">
    <property type="protein sequence ID" value="APZ42277.1"/>
    <property type="molecule type" value="Genomic_DNA"/>
</dbReference>
<reference evidence="20 21" key="1">
    <citation type="submission" date="2017-01" db="EMBL/GenBank/DDBJ databases">
        <title>Draft sequence of Acidihalobacter ferrooxidans strain DSM 14175 (strain V8).</title>
        <authorList>
            <person name="Khaleque H.N."/>
            <person name="Ramsay J.P."/>
            <person name="Murphy R.J.T."/>
            <person name="Kaksonen A.H."/>
            <person name="Boxall N.J."/>
            <person name="Watkin E.L.J."/>
        </authorList>
    </citation>
    <scope>NUCLEOTIDE SEQUENCE [LARGE SCALE GENOMIC DNA]</scope>
    <source>
        <strain evidence="20 21">V8</strain>
    </source>
</reference>
<dbReference type="GO" id="GO:0000287">
    <property type="term" value="F:magnesium ion binding"/>
    <property type="evidence" value="ECO:0007669"/>
    <property type="project" value="UniProtKB-UniRule"/>
</dbReference>
<dbReference type="GO" id="GO:0006432">
    <property type="term" value="P:phenylalanyl-tRNA aminoacylation"/>
    <property type="evidence" value="ECO:0007669"/>
    <property type="project" value="UniProtKB-UniRule"/>
</dbReference>
<evidence type="ECO:0000256" key="14">
    <source>
        <dbReference type="ARBA" id="ARBA00049255"/>
    </source>
</evidence>
<evidence type="ECO:0000313" key="20">
    <source>
        <dbReference type="EMBL" id="APZ42277.1"/>
    </source>
</evidence>
<evidence type="ECO:0000256" key="16">
    <source>
        <dbReference type="PROSITE-ProRule" id="PRU00209"/>
    </source>
</evidence>